<dbReference type="AlphaFoldDB" id="A0A7C1T544"/>
<comment type="caution">
    <text evidence="1">The sequence shown here is derived from an EMBL/GenBank/DDBJ whole genome shotgun (WGS) entry which is preliminary data.</text>
</comment>
<evidence type="ECO:0000313" key="1">
    <source>
        <dbReference type="EMBL" id="HEB44786.1"/>
    </source>
</evidence>
<gene>
    <name evidence="1" type="ORF">ENP70_14085</name>
</gene>
<sequence>MRKSLIAAAVAVVALGGLGWTIWWSMGTCRPLDRLLGLSGCTHNLELIDFTPLTHTTMTPTQVDGMASLIGQVRTADGYPPGLIRLISIGVRKACHVRGGAHFD</sequence>
<accession>A0A7C1T544</accession>
<name>A0A7C1T544_9HYPH</name>
<protein>
    <submittedName>
        <fullName evidence="1">Uncharacterized protein</fullName>
    </submittedName>
</protein>
<organism evidence="1">
    <name type="scientific">Agrobacterium albertimagni</name>
    <dbReference type="NCBI Taxonomy" id="147266"/>
    <lineage>
        <taxon>Bacteria</taxon>
        <taxon>Pseudomonadati</taxon>
        <taxon>Pseudomonadota</taxon>
        <taxon>Alphaproteobacteria</taxon>
        <taxon>Hyphomicrobiales</taxon>
        <taxon>Rhizobiaceae</taxon>
        <taxon>Rhizobium/Agrobacterium group</taxon>
        <taxon>Agrobacterium</taxon>
    </lineage>
</organism>
<reference evidence="1" key="1">
    <citation type="journal article" date="2020" name="mSystems">
        <title>Genome- and Community-Level Interaction Insights into Carbon Utilization and Element Cycling Functions of Hydrothermarchaeota in Hydrothermal Sediment.</title>
        <authorList>
            <person name="Zhou Z."/>
            <person name="Liu Y."/>
            <person name="Xu W."/>
            <person name="Pan J."/>
            <person name="Luo Z.H."/>
            <person name="Li M."/>
        </authorList>
    </citation>
    <scope>NUCLEOTIDE SEQUENCE [LARGE SCALE GENOMIC DNA]</scope>
    <source>
        <strain evidence="1">SpSt-243</strain>
    </source>
</reference>
<dbReference type="EMBL" id="DSKI01000723">
    <property type="protein sequence ID" value="HEB44786.1"/>
    <property type="molecule type" value="Genomic_DNA"/>
</dbReference>
<proteinExistence type="predicted"/>